<sequence length="796" mass="90130">MNVMNKYLPVDNGNRPQWLERASSREQLDYGELEQQLIASQAELDKQLGAYVSLRTFAKNFASQLLQLEFGITLDPDSLMTTRRYLFDVAGRRVTQEDKRCLTDLLLCGLHDEGGRGWVTFVGEHLPSELNQQWLEKVLTDDVRAAYGVEIRALYQRSEVLAAMTRFSRDELLLSALGAKLRRHLDDSDFQRVQRAVNGDANLMIAPLQLRDDTRPLLGLVAVGSRTPGNEDWLLYAPDSPGGQDWYPLPSLRRLSLDIGAWTATPQGRDYLLWRSHALDREAISGYLKQVFKLPGLWRGVELAPTPYTGTEVLNPLVYNHRAWLVAQEESHTPYGYRTATDQQRQTFTRINCELRALKTIEVREGGFVSYERFCHQLIKQRIEAYLLTFGEPVEINPDHIHVEITPEEKMTLTQLIVREVVFYADNEKSKYPRFTVKAGHPSISNLHINDLALHTRVLRPGEKYIDMLRAHYIDRSKGYFRQQLYMGILQRQMRVSILQALFKGRVSKEHFEELMKVVEAFDHPQASSPVGEAPDRVGHSALFKLHLRGRLVVGAFVFRLHVAGKIVEYLYTPQAPDGRELRPFEDFVAAVKTRGLGDYFYERVFGKYQSQVGTYLTDLEQLANFTEAPTLERNSRITDLYWCYYDVLTKVISDVDEKTQSLEEIITGLVYNAVVSAVSVIAIVYAPVGIALSVALLTQNLVQGVHAFTEGNRSKALSHFKDAVIELAVLGKAGLGKSGATAVQKTLIGLLGDVYTVEKLFADVTGQPRLHERALEVIQDILDDPESITSKTTLS</sequence>
<evidence type="ECO:0000259" key="2">
    <source>
        <dbReference type="Pfam" id="PF20178"/>
    </source>
</evidence>
<feature type="domain" description="Dermonecrotic toxin N-terminal" evidence="2">
    <location>
        <begin position="50"/>
        <end position="272"/>
    </location>
</feature>
<keyword evidence="1" id="KW-0812">Transmembrane</keyword>
<feature type="transmembrane region" description="Helical" evidence="1">
    <location>
        <begin position="670"/>
        <end position="698"/>
    </location>
</feature>
<proteinExistence type="predicted"/>
<evidence type="ECO:0000256" key="1">
    <source>
        <dbReference type="SAM" id="Phobius"/>
    </source>
</evidence>
<dbReference type="Proteomes" id="UP000317933">
    <property type="component" value="Unassembled WGS sequence"/>
</dbReference>
<keyword evidence="1" id="KW-0472">Membrane</keyword>
<evidence type="ECO:0000313" key="4">
    <source>
        <dbReference type="Proteomes" id="UP000317933"/>
    </source>
</evidence>
<accession>A0A502I1D2</accession>
<organism evidence="3 4">
    <name type="scientific">Pseudomonas arsenicoxydans</name>
    <dbReference type="NCBI Taxonomy" id="702115"/>
    <lineage>
        <taxon>Bacteria</taxon>
        <taxon>Pseudomonadati</taxon>
        <taxon>Pseudomonadota</taxon>
        <taxon>Gammaproteobacteria</taxon>
        <taxon>Pseudomonadales</taxon>
        <taxon>Pseudomonadaceae</taxon>
        <taxon>Pseudomonas</taxon>
    </lineage>
</organism>
<protein>
    <recommendedName>
        <fullName evidence="2">Dermonecrotic toxin N-terminal domain-containing protein</fullName>
    </recommendedName>
</protein>
<dbReference type="AlphaFoldDB" id="A0A502I1D2"/>
<dbReference type="RefSeq" id="WP_140666699.1">
    <property type="nucleotide sequence ID" value="NZ_RCZE01000002.1"/>
</dbReference>
<evidence type="ECO:0000313" key="3">
    <source>
        <dbReference type="EMBL" id="TPG80797.1"/>
    </source>
</evidence>
<dbReference type="PROSITE" id="PS50096">
    <property type="entry name" value="IQ"/>
    <property type="match status" value="1"/>
</dbReference>
<comment type="caution">
    <text evidence="3">The sequence shown here is derived from an EMBL/GenBank/DDBJ whole genome shotgun (WGS) entry which is preliminary data.</text>
</comment>
<gene>
    <name evidence="3" type="ORF">EAH78_06245</name>
</gene>
<dbReference type="Pfam" id="PF20178">
    <property type="entry name" value="ToxA_N"/>
    <property type="match status" value="2"/>
</dbReference>
<reference evidence="3 4" key="1">
    <citation type="journal article" date="2019" name="Environ. Microbiol.">
        <title>Species interactions and distinct microbial communities in high Arctic permafrost affected cryosols are associated with the CH4 and CO2 gas fluxes.</title>
        <authorList>
            <person name="Altshuler I."/>
            <person name="Hamel J."/>
            <person name="Turney S."/>
            <person name="Magnuson E."/>
            <person name="Levesque R."/>
            <person name="Greer C."/>
            <person name="Whyte L.G."/>
        </authorList>
    </citation>
    <scope>NUCLEOTIDE SEQUENCE [LARGE SCALE GENOMIC DNA]</scope>
    <source>
        <strain evidence="3 4">E3</strain>
    </source>
</reference>
<dbReference type="EMBL" id="RCZE01000002">
    <property type="protein sequence ID" value="TPG80797.1"/>
    <property type="molecule type" value="Genomic_DNA"/>
</dbReference>
<dbReference type="InterPro" id="IPR046673">
    <property type="entry name" value="ToxA_N"/>
</dbReference>
<feature type="domain" description="Dermonecrotic toxin N-terminal" evidence="2">
    <location>
        <begin position="397"/>
        <end position="591"/>
    </location>
</feature>
<name>A0A502I1D2_9PSED</name>
<keyword evidence="1" id="KW-1133">Transmembrane helix</keyword>